<evidence type="ECO:0000313" key="2">
    <source>
        <dbReference type="EMBL" id="GAA3716260.1"/>
    </source>
</evidence>
<keyword evidence="1" id="KW-0472">Membrane</keyword>
<dbReference type="EMBL" id="BAAAYX010000020">
    <property type="protein sequence ID" value="GAA3716260.1"/>
    <property type="molecule type" value="Genomic_DNA"/>
</dbReference>
<feature type="transmembrane region" description="Helical" evidence="1">
    <location>
        <begin position="91"/>
        <end position="113"/>
    </location>
</feature>
<comment type="caution">
    <text evidence="2">The sequence shown here is derived from an EMBL/GenBank/DDBJ whole genome shotgun (WGS) entry which is preliminary data.</text>
</comment>
<dbReference type="Proteomes" id="UP001500051">
    <property type="component" value="Unassembled WGS sequence"/>
</dbReference>
<feature type="transmembrane region" description="Helical" evidence="1">
    <location>
        <begin position="68"/>
        <end position="85"/>
    </location>
</feature>
<keyword evidence="1" id="KW-0812">Transmembrane</keyword>
<evidence type="ECO:0000256" key="1">
    <source>
        <dbReference type="SAM" id="Phobius"/>
    </source>
</evidence>
<name>A0ABP7E9X1_9ACTN</name>
<feature type="transmembrane region" description="Helical" evidence="1">
    <location>
        <begin position="31"/>
        <end position="56"/>
    </location>
</feature>
<reference evidence="3" key="1">
    <citation type="journal article" date="2019" name="Int. J. Syst. Evol. Microbiol.">
        <title>The Global Catalogue of Microorganisms (GCM) 10K type strain sequencing project: providing services to taxonomists for standard genome sequencing and annotation.</title>
        <authorList>
            <consortium name="The Broad Institute Genomics Platform"/>
            <consortium name="The Broad Institute Genome Sequencing Center for Infectious Disease"/>
            <person name="Wu L."/>
            <person name="Ma J."/>
        </authorList>
    </citation>
    <scope>NUCLEOTIDE SEQUENCE [LARGE SCALE GENOMIC DNA]</scope>
    <source>
        <strain evidence="3">JCM 16548</strain>
    </source>
</reference>
<keyword evidence="1" id="KW-1133">Transmembrane helix</keyword>
<accession>A0ABP7E9X1</accession>
<organism evidence="2 3">
    <name type="scientific">Microlunatus aurantiacus</name>
    <dbReference type="NCBI Taxonomy" id="446786"/>
    <lineage>
        <taxon>Bacteria</taxon>
        <taxon>Bacillati</taxon>
        <taxon>Actinomycetota</taxon>
        <taxon>Actinomycetes</taxon>
        <taxon>Propionibacteriales</taxon>
        <taxon>Propionibacteriaceae</taxon>
        <taxon>Microlunatus</taxon>
    </lineage>
</organism>
<dbReference type="RefSeq" id="WP_344814217.1">
    <property type="nucleotide sequence ID" value="NZ_BAAAYX010000020.1"/>
</dbReference>
<feature type="transmembrane region" description="Helical" evidence="1">
    <location>
        <begin position="7"/>
        <end position="25"/>
    </location>
</feature>
<protein>
    <submittedName>
        <fullName evidence="2">DUF3054 domain-containing protein</fullName>
    </submittedName>
</protein>
<evidence type="ECO:0000313" key="3">
    <source>
        <dbReference type="Proteomes" id="UP001500051"/>
    </source>
</evidence>
<proteinExistence type="predicted"/>
<gene>
    <name evidence="2" type="ORF">GCM10022204_39960</name>
</gene>
<dbReference type="Pfam" id="PF11255">
    <property type="entry name" value="DUF3054"/>
    <property type="match status" value="1"/>
</dbReference>
<dbReference type="InterPro" id="IPR021414">
    <property type="entry name" value="DUF3054"/>
</dbReference>
<sequence length="127" mass="13318">MKALPALVVDVVAVVVFAILGRSSHDEADTFLGVLGTAWPFLAGAVIGHAVCQVVAGLRGDPTGWRPGLAVWAGTLVLGMLLRVASGDTAAWSFVIVASIVLAVFLLGWRTVLRLIRRARTRSTASV</sequence>
<keyword evidence="3" id="KW-1185">Reference proteome</keyword>